<organism evidence="1 2">
    <name type="scientific">Gossypium aridum</name>
    <name type="common">American cotton</name>
    <name type="synonym">Erioxylum aridum</name>
    <dbReference type="NCBI Taxonomy" id="34290"/>
    <lineage>
        <taxon>Eukaryota</taxon>
        <taxon>Viridiplantae</taxon>
        <taxon>Streptophyta</taxon>
        <taxon>Embryophyta</taxon>
        <taxon>Tracheophyta</taxon>
        <taxon>Spermatophyta</taxon>
        <taxon>Magnoliopsida</taxon>
        <taxon>eudicotyledons</taxon>
        <taxon>Gunneridae</taxon>
        <taxon>Pentapetalae</taxon>
        <taxon>rosids</taxon>
        <taxon>malvids</taxon>
        <taxon>Malvales</taxon>
        <taxon>Malvaceae</taxon>
        <taxon>Malvoideae</taxon>
        <taxon>Gossypium</taxon>
    </lineage>
</organism>
<dbReference type="AlphaFoldDB" id="A0A7J8Y3K4"/>
<dbReference type="Proteomes" id="UP000593577">
    <property type="component" value="Unassembled WGS sequence"/>
</dbReference>
<evidence type="ECO:0000313" key="2">
    <source>
        <dbReference type="Proteomes" id="UP000593577"/>
    </source>
</evidence>
<keyword evidence="2" id="KW-1185">Reference proteome</keyword>
<evidence type="ECO:0000313" key="1">
    <source>
        <dbReference type="EMBL" id="MBA0694146.1"/>
    </source>
</evidence>
<feature type="non-terminal residue" evidence="1">
    <location>
        <position position="95"/>
    </location>
</feature>
<comment type="caution">
    <text evidence="1">The sequence shown here is derived from an EMBL/GenBank/DDBJ whole genome shotgun (WGS) entry which is preliminary data.</text>
</comment>
<name>A0A7J8Y3K4_GOSAI</name>
<accession>A0A7J8Y3K4</accession>
<proteinExistence type="predicted"/>
<protein>
    <submittedName>
        <fullName evidence="1">Uncharacterized protein</fullName>
    </submittedName>
</protein>
<sequence>MHGNDQGDQFGPWMLVEHKPQQRPMMVAKATFVNIDAGARGSRLGILSDSHMEVEGVKPAALNGNNRNQGSYEEILGKDLLAREKLLFNPKTKTK</sequence>
<reference evidence="1 2" key="1">
    <citation type="journal article" date="2019" name="Genome Biol. Evol.">
        <title>Insights into the evolution of the New World diploid cottons (Gossypium, subgenus Houzingenia) based on genome sequencing.</title>
        <authorList>
            <person name="Grover C.E."/>
            <person name="Arick M.A. 2nd"/>
            <person name="Thrash A."/>
            <person name="Conover J.L."/>
            <person name="Sanders W.S."/>
            <person name="Peterson D.G."/>
            <person name="Frelichowski J.E."/>
            <person name="Scheffler J.A."/>
            <person name="Scheffler B.E."/>
            <person name="Wendel J.F."/>
        </authorList>
    </citation>
    <scope>NUCLEOTIDE SEQUENCE [LARGE SCALE GENOMIC DNA]</scope>
    <source>
        <strain evidence="1">185</strain>
        <tissue evidence="1">Leaf</tissue>
    </source>
</reference>
<gene>
    <name evidence="1" type="ORF">Goari_004467</name>
</gene>
<dbReference type="EMBL" id="JABFAA010000010">
    <property type="protein sequence ID" value="MBA0694146.1"/>
    <property type="molecule type" value="Genomic_DNA"/>
</dbReference>